<organism evidence="1">
    <name type="scientific">marine sediment metagenome</name>
    <dbReference type="NCBI Taxonomy" id="412755"/>
    <lineage>
        <taxon>unclassified sequences</taxon>
        <taxon>metagenomes</taxon>
        <taxon>ecological metagenomes</taxon>
    </lineage>
</organism>
<reference evidence="1" key="1">
    <citation type="journal article" date="2015" name="Nature">
        <title>Complex archaea that bridge the gap between prokaryotes and eukaryotes.</title>
        <authorList>
            <person name="Spang A."/>
            <person name="Saw J.H."/>
            <person name="Jorgensen S.L."/>
            <person name="Zaremba-Niedzwiedzka K."/>
            <person name="Martijn J."/>
            <person name="Lind A.E."/>
            <person name="van Eijk R."/>
            <person name="Schleper C."/>
            <person name="Guy L."/>
            <person name="Ettema T.J."/>
        </authorList>
    </citation>
    <scope>NUCLEOTIDE SEQUENCE</scope>
</reference>
<dbReference type="AlphaFoldDB" id="A0A0F8W0S2"/>
<feature type="non-terminal residue" evidence="1">
    <location>
        <position position="206"/>
    </location>
</feature>
<name>A0A0F8W0S2_9ZZZZ</name>
<evidence type="ECO:0000313" key="1">
    <source>
        <dbReference type="EMBL" id="KKK50208.1"/>
    </source>
</evidence>
<dbReference type="EMBL" id="LAZR01068137">
    <property type="protein sequence ID" value="KKK50208.1"/>
    <property type="molecule type" value="Genomic_DNA"/>
</dbReference>
<comment type="caution">
    <text evidence="1">The sequence shown here is derived from an EMBL/GenBank/DDBJ whole genome shotgun (WGS) entry which is preliminary data.</text>
</comment>
<gene>
    <name evidence="1" type="ORF">LCGC14_3127330</name>
</gene>
<protein>
    <submittedName>
        <fullName evidence="1">Uncharacterized protein</fullName>
    </submittedName>
</protein>
<proteinExistence type="predicted"/>
<sequence>MARGAPGEKRLGYSLGPNELILSGTFQKKVITFNYNFPGYLYATAPNADPATNYLQKNQLCYRERTAPGLYAPLLLILNSDYTSGDPSIEVVNADKNKLGIGSSALLHFYDNSASVWASDTNDRNRYVSTIGADDSGNSGSGYAELTINGTFTTTPEDGVDCFCAGIDAGVVDFANYVIVDQEIDLRSAAKPSAIAENFALNAVYA</sequence>
<accession>A0A0F8W0S2</accession>